<evidence type="ECO:0000313" key="3">
    <source>
        <dbReference type="Proteomes" id="UP001266305"/>
    </source>
</evidence>
<sequence>YKPMQKVDGVADGFTGSGQQTGTSVEQTVIAQSQHHQQFLDASRALPEFGEVEISSLPDGTTFEDIKSLQSLYREH</sequence>
<feature type="non-terminal residue" evidence="2">
    <location>
        <position position="76"/>
    </location>
</feature>
<feature type="non-terminal residue" evidence="2">
    <location>
        <position position="1"/>
    </location>
</feature>
<name>A0ABQ9WDK7_SAGOE</name>
<feature type="region of interest" description="Disordered" evidence="1">
    <location>
        <begin position="1"/>
        <end position="23"/>
    </location>
</feature>
<accession>A0ABQ9WDK7</accession>
<organism evidence="2 3">
    <name type="scientific">Saguinus oedipus</name>
    <name type="common">Cotton-top tamarin</name>
    <name type="synonym">Oedipomidas oedipus</name>
    <dbReference type="NCBI Taxonomy" id="9490"/>
    <lineage>
        <taxon>Eukaryota</taxon>
        <taxon>Metazoa</taxon>
        <taxon>Chordata</taxon>
        <taxon>Craniata</taxon>
        <taxon>Vertebrata</taxon>
        <taxon>Euteleostomi</taxon>
        <taxon>Mammalia</taxon>
        <taxon>Eutheria</taxon>
        <taxon>Euarchontoglires</taxon>
        <taxon>Primates</taxon>
        <taxon>Haplorrhini</taxon>
        <taxon>Platyrrhini</taxon>
        <taxon>Cebidae</taxon>
        <taxon>Callitrichinae</taxon>
        <taxon>Saguinus</taxon>
    </lineage>
</organism>
<dbReference type="EMBL" id="JASSZA010000001">
    <property type="protein sequence ID" value="KAK2119701.1"/>
    <property type="molecule type" value="Genomic_DNA"/>
</dbReference>
<protein>
    <submittedName>
        <fullName evidence="2">Transcription factor rfx3</fullName>
    </submittedName>
</protein>
<evidence type="ECO:0000313" key="2">
    <source>
        <dbReference type="EMBL" id="KAK2119701.1"/>
    </source>
</evidence>
<reference evidence="2 3" key="1">
    <citation type="submission" date="2023-05" db="EMBL/GenBank/DDBJ databases">
        <title>B98-5 Cell Line De Novo Hybrid Assembly: An Optical Mapping Approach.</title>
        <authorList>
            <person name="Kananen K."/>
            <person name="Auerbach J.A."/>
            <person name="Kautto E."/>
            <person name="Blachly J.S."/>
        </authorList>
    </citation>
    <scope>NUCLEOTIDE SEQUENCE [LARGE SCALE GENOMIC DNA]</scope>
    <source>
        <strain evidence="2">B95-8</strain>
        <tissue evidence="2">Cell line</tissue>
    </source>
</reference>
<keyword evidence="3" id="KW-1185">Reference proteome</keyword>
<dbReference type="Proteomes" id="UP001266305">
    <property type="component" value="Unassembled WGS sequence"/>
</dbReference>
<evidence type="ECO:0000256" key="1">
    <source>
        <dbReference type="SAM" id="MobiDB-lite"/>
    </source>
</evidence>
<comment type="caution">
    <text evidence="2">The sequence shown here is derived from an EMBL/GenBank/DDBJ whole genome shotgun (WGS) entry which is preliminary data.</text>
</comment>
<gene>
    <name evidence="2" type="primary">RFX3_2</name>
    <name evidence="2" type="ORF">P7K49_001087</name>
</gene>
<proteinExistence type="predicted"/>